<reference evidence="1" key="1">
    <citation type="journal article" date="2022" name="bioRxiv">
        <title>Population genetic analysis of Ophidiomyces ophidiicola, the causative agent of snake fungal disease, indicates recent introductions to the USA.</title>
        <authorList>
            <person name="Ladner J.T."/>
            <person name="Palmer J.M."/>
            <person name="Ettinger C.L."/>
            <person name="Stajich J.E."/>
            <person name="Farrell T.M."/>
            <person name="Glorioso B.M."/>
            <person name="Lawson B."/>
            <person name="Price S.J."/>
            <person name="Stengle A.G."/>
            <person name="Grear D.A."/>
            <person name="Lorch J.M."/>
        </authorList>
    </citation>
    <scope>NUCLEOTIDE SEQUENCE</scope>
    <source>
        <strain evidence="1">NWHC 24266-5</strain>
    </source>
</reference>
<dbReference type="EMBL" id="JALBCA010000109">
    <property type="protein sequence ID" value="KAI2382787.1"/>
    <property type="molecule type" value="Genomic_DNA"/>
</dbReference>
<accession>A0ACB8UQT5</accession>
<comment type="caution">
    <text evidence="1">The sequence shown here is derived from an EMBL/GenBank/DDBJ whole genome shotgun (WGS) entry which is preliminary data.</text>
</comment>
<protein>
    <submittedName>
        <fullName evidence="1">Uncharacterized protein</fullName>
    </submittedName>
</protein>
<name>A0ACB8UQT5_9EURO</name>
<organism evidence="1">
    <name type="scientific">Ophidiomyces ophidiicola</name>
    <dbReference type="NCBI Taxonomy" id="1387563"/>
    <lineage>
        <taxon>Eukaryota</taxon>
        <taxon>Fungi</taxon>
        <taxon>Dikarya</taxon>
        <taxon>Ascomycota</taxon>
        <taxon>Pezizomycotina</taxon>
        <taxon>Eurotiomycetes</taxon>
        <taxon>Eurotiomycetidae</taxon>
        <taxon>Onygenales</taxon>
        <taxon>Onygenaceae</taxon>
        <taxon>Ophidiomyces</taxon>
    </lineage>
</organism>
<evidence type="ECO:0000313" key="1">
    <source>
        <dbReference type="EMBL" id="KAI2382787.1"/>
    </source>
</evidence>
<sequence length="729" mass="81515">MPYSEPCPLCNTNVDSAFSGRGVEDWKASLTLLELEHDGPTLITPPVTFMLRHDQHAVHSACWSILNGAVLSKDISHRWLGSIREIFEDLEPHFAEIQWPERPEFLEGSWQSIPAPEANTLDSSVIGTFGDIFLPVEILQVIHSHLECYDDVRNFTRVIGVDPAPAAWLALGKTYFGPGLASIKGTRRQIADIIERILWNVHNSPTCLPHIANYCAVWENVKLTLSILAQTIRGSDISSVKIDDRCVVRCRDVIGALKHQKSLPLKSPCKLTVHFTSVRTRDYLCGLQINDDCAGYTGNLSLSTTIEEFRGLRIALDDYGFLSLQVKDGKSWQLHTCGTLPPNEIEYLSFAQLEWPIRQDGELILCLDTFKIQTISYHSQDLEEELPHFSVWHGGFPSPYLTPSVLFDRFPNEGIRPCTFLDQGLDTVISISAFVDTWWQSLSGIEFTFRGKSDTARLGRPAKTFTKLSFNLDWEQGEIILGVGCAVAHHNQGLSIKFFTNFGRSVIFGGPILGDWHTIKGIAGIYCSSAIFCHTFPDGSMPFISFFGVLKECIGSHNLIVDDVATIEVTTWPQEIVTFDKNESVLGFVSRSDLTSISGITVYAESLLEEARLTGIKIYHFDRNPDLLGEAREEIHTFSVADDLIKIETYYSMNHGSLCQIRGFRFCFELGLVELGNTESVLQRDIAVCKSSPTVYWVFNGSLSYLSESASDLNITFATDWKGKNALRG</sequence>
<gene>
    <name evidence="1" type="ORF">LOY88_005731</name>
</gene>
<proteinExistence type="predicted"/>